<dbReference type="Proteomes" id="UP000261680">
    <property type="component" value="Unplaced"/>
</dbReference>
<proteinExistence type="predicted"/>
<evidence type="ECO:0000256" key="1">
    <source>
        <dbReference type="SAM" id="MobiDB-lite"/>
    </source>
</evidence>
<reference evidence="3" key="1">
    <citation type="submission" date="2025-08" db="UniProtKB">
        <authorList>
            <consortium name="RefSeq"/>
        </authorList>
    </citation>
    <scope>IDENTIFICATION</scope>
    <source>
        <tissue evidence="3">Whole blood</tissue>
    </source>
</reference>
<feature type="compositionally biased region" description="Basic and acidic residues" evidence="1">
    <location>
        <begin position="158"/>
        <end position="168"/>
    </location>
</feature>
<dbReference type="KEGG" id="umr:121105004"/>
<name>A0A8M1GZ96_URSMA</name>
<dbReference type="GeneID" id="121105004"/>
<evidence type="ECO:0000313" key="2">
    <source>
        <dbReference type="Proteomes" id="UP000261680"/>
    </source>
</evidence>
<accession>A0A8M1GZ96</accession>
<feature type="region of interest" description="Disordered" evidence="1">
    <location>
        <begin position="43"/>
        <end position="211"/>
    </location>
</feature>
<feature type="compositionally biased region" description="Basic and acidic residues" evidence="1">
    <location>
        <begin position="74"/>
        <end position="88"/>
    </location>
</feature>
<organism evidence="2 3">
    <name type="scientific">Ursus maritimus</name>
    <name type="common">Polar bear</name>
    <name type="synonym">Thalarctos maritimus</name>
    <dbReference type="NCBI Taxonomy" id="29073"/>
    <lineage>
        <taxon>Eukaryota</taxon>
        <taxon>Metazoa</taxon>
        <taxon>Chordata</taxon>
        <taxon>Craniata</taxon>
        <taxon>Vertebrata</taxon>
        <taxon>Euteleostomi</taxon>
        <taxon>Mammalia</taxon>
        <taxon>Eutheria</taxon>
        <taxon>Laurasiatheria</taxon>
        <taxon>Carnivora</taxon>
        <taxon>Caniformia</taxon>
        <taxon>Ursidae</taxon>
        <taxon>Ursus</taxon>
    </lineage>
</organism>
<protein>
    <submittedName>
        <fullName evidence="3">Uncharacterized protein LOC121105004</fullName>
    </submittedName>
</protein>
<gene>
    <name evidence="3" type="primary">LOC121105004</name>
</gene>
<keyword evidence="2" id="KW-1185">Reference proteome</keyword>
<evidence type="ECO:0000313" key="3">
    <source>
        <dbReference type="RefSeq" id="XP_040496649.1"/>
    </source>
</evidence>
<feature type="region of interest" description="Disordered" evidence="1">
    <location>
        <begin position="1"/>
        <end position="23"/>
    </location>
</feature>
<sequence>MTGRRMGPLTENKTTRRRSRWAGKGSKRMLFILDTLNCRCPQKLSGAHGEGAGCEKQRLPRRRRRGSSGNRGSGGDRGRSRGREERGPETGARASRNAGTTGGEPAAVGDTKEKLGKCSLAQARGRFQGGGDPQDQMLRRSGGTRSEKRARGIWQQEVTRDLRGRSDGDAAPGIQMVPGLQYRSSHGSVLSHGHGSGARADQEREQANTQL</sequence>
<dbReference type="AlphaFoldDB" id="A0A8M1GZ96"/>
<dbReference type="RefSeq" id="XP_040496649.1">
    <property type="nucleotide sequence ID" value="XM_040640715.1"/>
</dbReference>
<feature type="compositionally biased region" description="Basic and acidic residues" evidence="1">
    <location>
        <begin position="200"/>
        <end position="211"/>
    </location>
</feature>
<feature type="compositionally biased region" description="Low complexity" evidence="1">
    <location>
        <begin position="184"/>
        <end position="193"/>
    </location>
</feature>